<sequence length="553" mass="63777">MFNVLKTVLSILAGLSLVACYCPRNKIQAYGECKFQITCFGTIREVRLPEKCIESTNGPVAVNVNLNDAVERFDNNIDTNFLSTITSLKISAKWKEASLAILQYTSRLKSLILVDIGLEHLSNSPFFYLSRLEDLNLSYNNLTDIQELFHFEIHPNKLNRLWLAHNALQYIPALTFEALSSLTELDLSYNHISDLTEEPFFNLTKLEILRLNNNRIKDLNGAVNSLQTLKHLYLRGNQIQNIDDESLKTIEHLETFDISENNLEKIKPVVFLRHWNHFGNYSRCKIILSENQISHVPNATSIEISSRYVANLDERAIDIHTEIDLSKNTIESVEYNAFQSLIRVEYLDLSENKIKDFVVNSNELERLKFLRLGHNQLTHFQYGGFHALGSLYYLDLSYNRIISLDSKLLTELKSLQILSVRSNDMYYLGYKAWYGHKVTLLVYIDNNKLTCQWLAKALQDYNNKFSKMRPVVLVPTRALNSVDGIPCIVPNENIIADTDNEMADERLLIITQKILEAIREENNNLRLIINHNAIRENEISTKKQHLLHRVSSV</sequence>
<dbReference type="PROSITE" id="PS51257">
    <property type="entry name" value="PROKAR_LIPOPROTEIN"/>
    <property type="match status" value="1"/>
</dbReference>
<dbReference type="EMBL" id="CADEBC010000594">
    <property type="protein sequence ID" value="CAB3257891.1"/>
    <property type="molecule type" value="Genomic_DNA"/>
</dbReference>
<keyword evidence="3" id="KW-0732">Signal</keyword>
<dbReference type="SMART" id="SM00369">
    <property type="entry name" value="LRR_TYP"/>
    <property type="match status" value="9"/>
</dbReference>
<dbReference type="InterPro" id="IPR032675">
    <property type="entry name" value="LRR_dom_sf"/>
</dbReference>
<feature type="chain" id="PRO_5035861800" evidence="3">
    <location>
        <begin position="21"/>
        <end position="553"/>
    </location>
</feature>
<dbReference type="AlphaFoldDB" id="A0A8S1BH74"/>
<reference evidence="4 5" key="1">
    <citation type="submission" date="2020-04" db="EMBL/GenBank/DDBJ databases">
        <authorList>
            <person name="Wallbank WR R."/>
            <person name="Pardo Diaz C."/>
            <person name="Kozak K."/>
            <person name="Martin S."/>
            <person name="Jiggins C."/>
            <person name="Moest M."/>
            <person name="Warren A I."/>
            <person name="Byers J.R.P. K."/>
            <person name="Montejo-Kovacevich G."/>
            <person name="Yen C E."/>
        </authorList>
    </citation>
    <scope>NUCLEOTIDE SEQUENCE [LARGE SCALE GENOMIC DNA]</scope>
</reference>
<evidence type="ECO:0000313" key="5">
    <source>
        <dbReference type="Proteomes" id="UP000494106"/>
    </source>
</evidence>
<evidence type="ECO:0000256" key="3">
    <source>
        <dbReference type="SAM" id="SignalP"/>
    </source>
</evidence>
<keyword evidence="1" id="KW-0433">Leucine-rich repeat</keyword>
<dbReference type="Gene3D" id="3.80.10.10">
    <property type="entry name" value="Ribonuclease Inhibitor"/>
    <property type="match status" value="2"/>
</dbReference>
<comment type="caution">
    <text evidence="4">The sequence shown here is derived from an EMBL/GenBank/DDBJ whole genome shotgun (WGS) entry which is preliminary data.</text>
</comment>
<evidence type="ECO:0000256" key="1">
    <source>
        <dbReference type="ARBA" id="ARBA00022614"/>
    </source>
</evidence>
<protein>
    <submittedName>
        <fullName evidence="4">Uncharacterized protein</fullName>
    </submittedName>
</protein>
<feature type="signal peptide" evidence="3">
    <location>
        <begin position="1"/>
        <end position="20"/>
    </location>
</feature>
<evidence type="ECO:0000313" key="4">
    <source>
        <dbReference type="EMBL" id="CAB3257891.1"/>
    </source>
</evidence>
<organism evidence="4 5">
    <name type="scientific">Arctia plantaginis</name>
    <name type="common">Wood tiger moth</name>
    <name type="synonym">Phalaena plantaginis</name>
    <dbReference type="NCBI Taxonomy" id="874455"/>
    <lineage>
        <taxon>Eukaryota</taxon>
        <taxon>Metazoa</taxon>
        <taxon>Ecdysozoa</taxon>
        <taxon>Arthropoda</taxon>
        <taxon>Hexapoda</taxon>
        <taxon>Insecta</taxon>
        <taxon>Pterygota</taxon>
        <taxon>Neoptera</taxon>
        <taxon>Endopterygota</taxon>
        <taxon>Lepidoptera</taxon>
        <taxon>Glossata</taxon>
        <taxon>Ditrysia</taxon>
        <taxon>Noctuoidea</taxon>
        <taxon>Erebidae</taxon>
        <taxon>Arctiinae</taxon>
        <taxon>Arctia</taxon>
    </lineage>
</organism>
<dbReference type="SUPFAM" id="SSF52058">
    <property type="entry name" value="L domain-like"/>
    <property type="match status" value="1"/>
</dbReference>
<dbReference type="InterPro" id="IPR001611">
    <property type="entry name" value="Leu-rich_rpt"/>
</dbReference>
<gene>
    <name evidence="4" type="ORF">APLA_LOCUS16241</name>
</gene>
<dbReference type="Proteomes" id="UP000494106">
    <property type="component" value="Unassembled WGS sequence"/>
</dbReference>
<dbReference type="OrthoDB" id="1055097at2759"/>
<evidence type="ECO:0000256" key="2">
    <source>
        <dbReference type="ARBA" id="ARBA00022737"/>
    </source>
</evidence>
<proteinExistence type="predicted"/>
<dbReference type="InterPro" id="IPR003591">
    <property type="entry name" value="Leu-rich_rpt_typical-subtyp"/>
</dbReference>
<dbReference type="PROSITE" id="PS51450">
    <property type="entry name" value="LRR"/>
    <property type="match status" value="7"/>
</dbReference>
<keyword evidence="2" id="KW-0677">Repeat</keyword>
<accession>A0A8S1BH74</accession>
<dbReference type="SMART" id="SM00365">
    <property type="entry name" value="LRR_SD22"/>
    <property type="match status" value="7"/>
</dbReference>
<name>A0A8S1BH74_ARCPL</name>
<keyword evidence="5" id="KW-1185">Reference proteome</keyword>
<dbReference type="Pfam" id="PF13855">
    <property type="entry name" value="LRR_8"/>
    <property type="match status" value="3"/>
</dbReference>
<dbReference type="InterPro" id="IPR050333">
    <property type="entry name" value="SLRP"/>
</dbReference>
<dbReference type="PANTHER" id="PTHR45712">
    <property type="entry name" value="AGAP008170-PA"/>
    <property type="match status" value="1"/>
</dbReference>
<dbReference type="PANTHER" id="PTHR45712:SF22">
    <property type="entry name" value="INSULIN-LIKE GROWTH FACTOR-BINDING PROTEIN COMPLEX ACID LABILE SUBUNIT"/>
    <property type="match status" value="1"/>
</dbReference>